<comment type="caution">
    <text evidence="1">The sequence shown here is derived from an EMBL/GenBank/DDBJ whole genome shotgun (WGS) entry which is preliminary data.</text>
</comment>
<name>A0ACB8SWU2_9AGAM</name>
<protein>
    <submittedName>
        <fullName evidence="1">Uncharacterized protein</fullName>
    </submittedName>
</protein>
<dbReference type="Proteomes" id="UP000814140">
    <property type="component" value="Unassembled WGS sequence"/>
</dbReference>
<evidence type="ECO:0000313" key="2">
    <source>
        <dbReference type="Proteomes" id="UP000814140"/>
    </source>
</evidence>
<reference evidence="1" key="1">
    <citation type="submission" date="2021-03" db="EMBL/GenBank/DDBJ databases">
        <authorList>
            <consortium name="DOE Joint Genome Institute"/>
            <person name="Ahrendt S."/>
            <person name="Looney B.P."/>
            <person name="Miyauchi S."/>
            <person name="Morin E."/>
            <person name="Drula E."/>
            <person name="Courty P.E."/>
            <person name="Chicoki N."/>
            <person name="Fauchery L."/>
            <person name="Kohler A."/>
            <person name="Kuo A."/>
            <person name="Labutti K."/>
            <person name="Pangilinan J."/>
            <person name="Lipzen A."/>
            <person name="Riley R."/>
            <person name="Andreopoulos W."/>
            <person name="He G."/>
            <person name="Johnson J."/>
            <person name="Barry K.W."/>
            <person name="Grigoriev I.V."/>
            <person name="Nagy L."/>
            <person name="Hibbett D."/>
            <person name="Henrissat B."/>
            <person name="Matheny P.B."/>
            <person name="Labbe J."/>
            <person name="Martin F."/>
        </authorList>
    </citation>
    <scope>NUCLEOTIDE SEQUENCE</scope>
    <source>
        <strain evidence="1">HHB10654</strain>
    </source>
</reference>
<organism evidence="1 2">
    <name type="scientific">Artomyces pyxidatus</name>
    <dbReference type="NCBI Taxonomy" id="48021"/>
    <lineage>
        <taxon>Eukaryota</taxon>
        <taxon>Fungi</taxon>
        <taxon>Dikarya</taxon>
        <taxon>Basidiomycota</taxon>
        <taxon>Agaricomycotina</taxon>
        <taxon>Agaricomycetes</taxon>
        <taxon>Russulales</taxon>
        <taxon>Auriscalpiaceae</taxon>
        <taxon>Artomyces</taxon>
    </lineage>
</organism>
<proteinExistence type="predicted"/>
<reference evidence="1" key="2">
    <citation type="journal article" date="2022" name="New Phytol.">
        <title>Evolutionary transition to the ectomycorrhizal habit in the genomes of a hyperdiverse lineage of mushroom-forming fungi.</title>
        <authorList>
            <person name="Looney B."/>
            <person name="Miyauchi S."/>
            <person name="Morin E."/>
            <person name="Drula E."/>
            <person name="Courty P.E."/>
            <person name="Kohler A."/>
            <person name="Kuo A."/>
            <person name="LaButti K."/>
            <person name="Pangilinan J."/>
            <person name="Lipzen A."/>
            <person name="Riley R."/>
            <person name="Andreopoulos W."/>
            <person name="He G."/>
            <person name="Johnson J."/>
            <person name="Nolan M."/>
            <person name="Tritt A."/>
            <person name="Barry K.W."/>
            <person name="Grigoriev I.V."/>
            <person name="Nagy L.G."/>
            <person name="Hibbett D."/>
            <person name="Henrissat B."/>
            <person name="Matheny P.B."/>
            <person name="Labbe J."/>
            <person name="Martin F.M."/>
        </authorList>
    </citation>
    <scope>NUCLEOTIDE SEQUENCE</scope>
    <source>
        <strain evidence="1">HHB10654</strain>
    </source>
</reference>
<dbReference type="EMBL" id="MU277217">
    <property type="protein sequence ID" value="KAI0060723.1"/>
    <property type="molecule type" value="Genomic_DNA"/>
</dbReference>
<accession>A0ACB8SWU2</accession>
<keyword evidence="2" id="KW-1185">Reference proteome</keyword>
<evidence type="ECO:0000313" key="1">
    <source>
        <dbReference type="EMBL" id="KAI0060723.1"/>
    </source>
</evidence>
<gene>
    <name evidence="1" type="ORF">BV25DRAFT_926235</name>
</gene>
<sequence length="158" mass="17620">MATSQCRLQIALFDRGLLGSFHWVLVPSISAPTGIVKVYQMDQEPENLQNWILNHVETDLLHPEAQFALKCVGCVRLPPVNAPIQDVVDFILQYGITDEPRSCARWILVILEELRESGLITLGGLETQLAVRQRILARGSQLQAGMGYIDEGIPMIDL</sequence>